<dbReference type="GO" id="GO:0005044">
    <property type="term" value="F:scavenger receptor activity"/>
    <property type="evidence" value="ECO:0007669"/>
    <property type="project" value="TreeGrafter"/>
</dbReference>
<protein>
    <submittedName>
        <fullName evidence="9">Croquemort-like mating</fullName>
    </submittedName>
</protein>
<comment type="subcellular location">
    <subcellularLocation>
        <location evidence="1">Membrane</location>
    </subcellularLocation>
</comment>
<dbReference type="OrthoDB" id="514335at2759"/>
<evidence type="ECO:0000256" key="7">
    <source>
        <dbReference type="SAM" id="MobiDB-lite"/>
    </source>
</evidence>
<evidence type="ECO:0000313" key="9">
    <source>
        <dbReference type="EMBL" id="PRW44956.1"/>
    </source>
</evidence>
<feature type="compositionally biased region" description="Acidic residues" evidence="7">
    <location>
        <begin position="1263"/>
        <end position="1276"/>
    </location>
</feature>
<dbReference type="GO" id="GO:0016020">
    <property type="term" value="C:membrane"/>
    <property type="evidence" value="ECO:0007669"/>
    <property type="project" value="UniProtKB-SubCell"/>
</dbReference>
<keyword evidence="5 8" id="KW-0472">Membrane</keyword>
<evidence type="ECO:0000256" key="1">
    <source>
        <dbReference type="ARBA" id="ARBA00004370"/>
    </source>
</evidence>
<keyword evidence="4 8" id="KW-1133">Transmembrane helix</keyword>
<evidence type="ECO:0000256" key="5">
    <source>
        <dbReference type="ARBA" id="ARBA00023136"/>
    </source>
</evidence>
<organism evidence="9 10">
    <name type="scientific">Chlorella sorokiniana</name>
    <name type="common">Freshwater green alga</name>
    <dbReference type="NCBI Taxonomy" id="3076"/>
    <lineage>
        <taxon>Eukaryota</taxon>
        <taxon>Viridiplantae</taxon>
        <taxon>Chlorophyta</taxon>
        <taxon>core chlorophytes</taxon>
        <taxon>Trebouxiophyceae</taxon>
        <taxon>Chlorellales</taxon>
        <taxon>Chlorellaceae</taxon>
        <taxon>Chlorella clade</taxon>
        <taxon>Chlorella</taxon>
    </lineage>
</organism>
<dbReference type="PANTHER" id="PTHR11923">
    <property type="entry name" value="SCAVENGER RECEPTOR CLASS B TYPE-1 SR-B1"/>
    <property type="match status" value="1"/>
</dbReference>
<feature type="compositionally biased region" description="Low complexity" evidence="7">
    <location>
        <begin position="1219"/>
        <end position="1228"/>
    </location>
</feature>
<name>A0A2P6TL25_CHLSO</name>
<evidence type="ECO:0000256" key="2">
    <source>
        <dbReference type="ARBA" id="ARBA00010532"/>
    </source>
</evidence>
<keyword evidence="6" id="KW-0325">Glycoprotein</keyword>
<dbReference type="Proteomes" id="UP000239899">
    <property type="component" value="Unassembled WGS sequence"/>
</dbReference>
<evidence type="ECO:0000256" key="8">
    <source>
        <dbReference type="SAM" id="Phobius"/>
    </source>
</evidence>
<reference evidence="9 10" key="1">
    <citation type="journal article" date="2018" name="Plant J.">
        <title>Genome sequences of Chlorella sorokiniana UTEX 1602 and Micractinium conductrix SAG 241.80: implications to maltose excretion by a green alga.</title>
        <authorList>
            <person name="Arriola M.B."/>
            <person name="Velmurugan N."/>
            <person name="Zhang Y."/>
            <person name="Plunkett M.H."/>
            <person name="Hondzo H."/>
            <person name="Barney B.M."/>
        </authorList>
    </citation>
    <scope>NUCLEOTIDE SEQUENCE [LARGE SCALE GENOMIC DNA]</scope>
    <source>
        <strain evidence="10">UTEX 1602</strain>
    </source>
</reference>
<feature type="transmembrane region" description="Helical" evidence="8">
    <location>
        <begin position="85"/>
        <end position="109"/>
    </location>
</feature>
<evidence type="ECO:0000256" key="4">
    <source>
        <dbReference type="ARBA" id="ARBA00022989"/>
    </source>
</evidence>
<accession>A0A2P6TL25</accession>
<dbReference type="InterPro" id="IPR002159">
    <property type="entry name" value="CD36_fam"/>
</dbReference>
<gene>
    <name evidence="9" type="ORF">C2E21_6195</name>
</gene>
<keyword evidence="3 8" id="KW-0812">Transmembrane</keyword>
<dbReference type="GO" id="GO:0005737">
    <property type="term" value="C:cytoplasm"/>
    <property type="evidence" value="ECO:0007669"/>
    <property type="project" value="TreeGrafter"/>
</dbReference>
<proteinExistence type="inferred from homology"/>
<keyword evidence="10" id="KW-1185">Reference proteome</keyword>
<feature type="region of interest" description="Disordered" evidence="7">
    <location>
        <begin position="1126"/>
        <end position="1154"/>
    </location>
</feature>
<comment type="caution">
    <text evidence="9">The sequence shown here is derived from an EMBL/GenBank/DDBJ whole genome shotgun (WGS) entry which is preliminary data.</text>
</comment>
<dbReference type="EMBL" id="LHPG02000012">
    <property type="protein sequence ID" value="PRW44956.1"/>
    <property type="molecule type" value="Genomic_DNA"/>
</dbReference>
<feature type="transmembrane region" description="Helical" evidence="8">
    <location>
        <begin position="1054"/>
        <end position="1078"/>
    </location>
</feature>
<comment type="similarity">
    <text evidence="2">Belongs to the CD36 family.</text>
</comment>
<dbReference type="PANTHER" id="PTHR11923:SF51">
    <property type="entry name" value="LYSOSOME MEMBRANE PROTEIN 2"/>
    <property type="match status" value="1"/>
</dbReference>
<evidence type="ECO:0000256" key="6">
    <source>
        <dbReference type="ARBA" id="ARBA00023180"/>
    </source>
</evidence>
<feature type="region of interest" description="Disordered" evidence="7">
    <location>
        <begin position="1213"/>
        <end position="1235"/>
    </location>
</feature>
<feature type="region of interest" description="Disordered" evidence="7">
    <location>
        <begin position="1304"/>
        <end position="1345"/>
    </location>
</feature>
<evidence type="ECO:0000313" key="10">
    <source>
        <dbReference type="Proteomes" id="UP000239899"/>
    </source>
</evidence>
<dbReference type="STRING" id="3076.A0A2P6TL25"/>
<dbReference type="Pfam" id="PF01130">
    <property type="entry name" value="CD36"/>
    <property type="match status" value="2"/>
</dbReference>
<evidence type="ECO:0000256" key="3">
    <source>
        <dbReference type="ARBA" id="ARBA00022692"/>
    </source>
</evidence>
<sequence length="1345" mass="144099">MSSTHATGTCSLPALEAGDGVSEGAAGTQAGRLARARAAAKEGWVALRKLLGKQDEEPFDALSGGMNPLVSSYLVPGEARSWRRYWLTFAVVAAAFLWWLGPLMGIFLVDPMIQLMIITPRTDCYNYKLPFQVCEDAGIINSYYLYEITNQEAWLNGSAPPAYREVGPYAFKGSEMRYNVSFNEDWTEVQWAVSYTFHAFETFSPEHSCPTCTLDDTLTVLNRGYQQFYTSLRKGYADMMSQAPQPGPPPTIANETIQAAVMPSILSSVLQVIQSGLSATFGNNATLAQIQWTDCSPLAASAPSPFMPVGQGAWPHHPELCYSLARSVNPNAPEAAVPQLAADGLVLDSTAAAAWLGAAVGNTVGQDIDPAATEFIARFLALGRDTHLAYLSSSSSTQALHNSLQLITQPQWDALKQYLAELAAGFGADAFAGMPAAQKEAVAGMILAGMVKWSNMAAPKPEKLAVYSMLPLAVRTLVYSTASGIQAVQNVSLPAAMMSAPQQWADCSILNAPLTAIAPGVFPHPPEFCAFVMENHQDLGIPFPVAPIMLGELGLKLNATVAAAFLEAVGGRFQYYGSPVHPDEAAAAAVATAFISKTKLEAMAVLNATAPAQAALLNQTLTDGQFQALKLWTINLLPTWGRLMYQGWVAGPDARGGSSGLLARRPVRELLYGYEDAMLRTFAETANPATYRLMPWMYTQSISLAFPSQDFPMEYFSTAANRPVEPASGLSYRDTDQSLAGPNFHPLIQQKRLVTGQRKGDMPQVIKQYRGLPFKAKAQGIFNATGLNEGIVFGSNFDIDEQPTQYESSLERPITSIFTGNFVRVKKVSAYQYTMTAAASQGCNLTLFEAWKNESRFDESVYQEAMYQLAQLKQDQPADYWHLMQNDTALTEHLEGTELGPLNRYFESSTDPAVLRCATPDPMPYAWDFSETWACPTLYTLPRFFKSAAEVVNSSGASWQPNLVDHGWYFSVEPFTGMTIHGHKGYQFNHLVQQTDELYPSLWVAPGSAASQLGGAMGMDADFVTVPLGYVLLSWEPTDTAALVLRGVTTAKEVLYWTLIVGFPCAGWLVLFPALIYLKFSRAAKLRRKALAKIQKSTARKLRLGRHEAAMAEALLQVAAGSTSVFMPPERADGEDSDTVDTESGSAQAEASVGATTAGDKLAAAAAAKEASTADSGAIGAHARQALPQDVPAGGASAPAAGLSAIQAKVAAAERHPAAAEQAAEPSPQGRQPHGSLSIFERQAAGMAGDAAFTIPTAQQGEPGDEDQEEDGEEEAVAGLSGSPDVAVNLLPAGLPLSSAAAAADRAALESWRRSSSMGSGGGGQQRGSLRGGLRRRTTSTQGEP</sequence>
<feature type="region of interest" description="Disordered" evidence="7">
    <location>
        <begin position="1257"/>
        <end position="1285"/>
    </location>
</feature>